<name>A0A9W9MQ87_9EURO</name>
<gene>
    <name evidence="3" type="ORF">N7472_001883</name>
</gene>
<dbReference type="OrthoDB" id="4362128at2759"/>
<reference evidence="3" key="1">
    <citation type="submission" date="2022-11" db="EMBL/GenBank/DDBJ databases">
        <authorList>
            <person name="Petersen C."/>
        </authorList>
    </citation>
    <scope>NUCLEOTIDE SEQUENCE</scope>
    <source>
        <strain evidence="3">IBT 16849</strain>
    </source>
</reference>
<evidence type="ECO:0000256" key="1">
    <source>
        <dbReference type="SAM" id="MobiDB-lite"/>
    </source>
</evidence>
<evidence type="ECO:0000256" key="2">
    <source>
        <dbReference type="SAM" id="SignalP"/>
    </source>
</evidence>
<comment type="caution">
    <text evidence="3">The sequence shown here is derived from an EMBL/GenBank/DDBJ whole genome shotgun (WGS) entry which is preliminary data.</text>
</comment>
<feature type="signal peptide" evidence="2">
    <location>
        <begin position="1"/>
        <end position="19"/>
    </location>
</feature>
<dbReference type="Proteomes" id="UP001150879">
    <property type="component" value="Unassembled WGS sequence"/>
</dbReference>
<keyword evidence="4" id="KW-1185">Reference proteome</keyword>
<dbReference type="AlphaFoldDB" id="A0A9W9MQ87"/>
<sequence length="241" mass="24360">MHAWQTILAIALGSHLASANEWRIQAAPVITGALIPRQEQTCPEATETMCSDGTGGCCPYGSACTFISGEPRCAGGCDGGGPTCLNGGCCDAGYNCPTAGGSFCHKATNFLPAPTATLSVTSFFDPGSIETTEARTTESASEPTSTPGSTSTSEPSSTSQPSSTSEPTTTTTSSARSASPSSSQGGDTLNTASRSPEPSESSTNNDTPGAAIPETVPDMAGSLSVSWGSWMAFAVIMPFML</sequence>
<dbReference type="EMBL" id="JAPQKP010000002">
    <property type="protein sequence ID" value="KAJ5205435.1"/>
    <property type="molecule type" value="Genomic_DNA"/>
</dbReference>
<feature type="compositionally biased region" description="Low complexity" evidence="1">
    <location>
        <begin position="137"/>
        <end position="185"/>
    </location>
</feature>
<feature type="compositionally biased region" description="Polar residues" evidence="1">
    <location>
        <begin position="186"/>
        <end position="207"/>
    </location>
</feature>
<organism evidence="3 4">
    <name type="scientific">Penicillium cf. griseofulvum</name>
    <dbReference type="NCBI Taxonomy" id="2972120"/>
    <lineage>
        <taxon>Eukaryota</taxon>
        <taxon>Fungi</taxon>
        <taxon>Dikarya</taxon>
        <taxon>Ascomycota</taxon>
        <taxon>Pezizomycotina</taxon>
        <taxon>Eurotiomycetes</taxon>
        <taxon>Eurotiomycetidae</taxon>
        <taxon>Eurotiales</taxon>
        <taxon>Aspergillaceae</taxon>
        <taxon>Penicillium</taxon>
    </lineage>
</organism>
<proteinExistence type="predicted"/>
<keyword evidence="2" id="KW-0732">Signal</keyword>
<feature type="region of interest" description="Disordered" evidence="1">
    <location>
        <begin position="132"/>
        <end position="215"/>
    </location>
</feature>
<feature type="chain" id="PRO_5040979989" description="GPI anchored protein" evidence="2">
    <location>
        <begin position="20"/>
        <end position="241"/>
    </location>
</feature>
<protein>
    <recommendedName>
        <fullName evidence="5">GPI anchored protein</fullName>
    </recommendedName>
</protein>
<evidence type="ECO:0000313" key="4">
    <source>
        <dbReference type="Proteomes" id="UP001150879"/>
    </source>
</evidence>
<evidence type="ECO:0000313" key="3">
    <source>
        <dbReference type="EMBL" id="KAJ5205435.1"/>
    </source>
</evidence>
<reference evidence="3" key="2">
    <citation type="journal article" date="2023" name="IMA Fungus">
        <title>Comparative genomic study of the Penicillium genus elucidates a diverse pangenome and 15 lateral gene transfer events.</title>
        <authorList>
            <person name="Petersen C."/>
            <person name="Sorensen T."/>
            <person name="Nielsen M.R."/>
            <person name="Sondergaard T.E."/>
            <person name="Sorensen J.L."/>
            <person name="Fitzpatrick D.A."/>
            <person name="Frisvad J.C."/>
            <person name="Nielsen K.L."/>
        </authorList>
    </citation>
    <scope>NUCLEOTIDE SEQUENCE</scope>
    <source>
        <strain evidence="3">IBT 16849</strain>
    </source>
</reference>
<accession>A0A9W9MQ87</accession>
<evidence type="ECO:0008006" key="5">
    <source>
        <dbReference type="Google" id="ProtNLM"/>
    </source>
</evidence>